<reference evidence="4 5" key="1">
    <citation type="journal article" date="2017" name="ISME J.">
        <title>Energy and carbon metabolisms in a deep terrestrial subsurface fluid microbial community.</title>
        <authorList>
            <person name="Momper L."/>
            <person name="Jungbluth S.P."/>
            <person name="Lee M.D."/>
            <person name="Amend J.P."/>
        </authorList>
    </citation>
    <scope>NUCLEOTIDE SEQUENCE [LARGE SCALE GENOMIC DNA]</scope>
    <source>
        <strain evidence="4">SURF_17</strain>
    </source>
</reference>
<evidence type="ECO:0000256" key="3">
    <source>
        <dbReference type="RuleBase" id="RU003707"/>
    </source>
</evidence>
<dbReference type="FunFam" id="1.10.12.10:FF:000001">
    <property type="entry name" value="Probable enoyl-CoA hydratase, mitochondrial"/>
    <property type="match status" value="1"/>
</dbReference>
<dbReference type="EMBL" id="QZKI01000095">
    <property type="protein sequence ID" value="RJP68045.1"/>
    <property type="molecule type" value="Genomic_DNA"/>
</dbReference>
<dbReference type="PANTHER" id="PTHR11941:SF54">
    <property type="entry name" value="ENOYL-COA HYDRATASE, MITOCHONDRIAL"/>
    <property type="match status" value="1"/>
</dbReference>
<keyword evidence="2" id="KW-0456">Lyase</keyword>
<dbReference type="Pfam" id="PF00378">
    <property type="entry name" value="ECH_1"/>
    <property type="match status" value="1"/>
</dbReference>
<dbReference type="Gene3D" id="3.90.226.10">
    <property type="entry name" value="2-enoyl-CoA Hydratase, Chain A, domain 1"/>
    <property type="match status" value="1"/>
</dbReference>
<proteinExistence type="inferred from homology"/>
<comment type="caution">
    <text evidence="4">The sequence shown here is derived from an EMBL/GenBank/DDBJ whole genome shotgun (WGS) entry which is preliminary data.</text>
</comment>
<dbReference type="CDD" id="cd06558">
    <property type="entry name" value="crotonase-like"/>
    <property type="match status" value="1"/>
</dbReference>
<dbReference type="InterPro" id="IPR018376">
    <property type="entry name" value="Enoyl-CoA_hyd/isom_CS"/>
</dbReference>
<dbReference type="InterPro" id="IPR001753">
    <property type="entry name" value="Enoyl-CoA_hydra/iso"/>
</dbReference>
<name>A0A419EUR1_9BACT</name>
<evidence type="ECO:0000313" key="5">
    <source>
        <dbReference type="Proteomes" id="UP000285961"/>
    </source>
</evidence>
<dbReference type="InterPro" id="IPR014748">
    <property type="entry name" value="Enoyl-CoA_hydra_C"/>
</dbReference>
<evidence type="ECO:0000256" key="1">
    <source>
        <dbReference type="ARBA" id="ARBA00005254"/>
    </source>
</evidence>
<evidence type="ECO:0008006" key="6">
    <source>
        <dbReference type="Google" id="ProtNLM"/>
    </source>
</evidence>
<evidence type="ECO:0000256" key="2">
    <source>
        <dbReference type="ARBA" id="ARBA00023239"/>
    </source>
</evidence>
<dbReference type="FunFam" id="3.90.226.10:FF:000009">
    <property type="entry name" value="Carnitinyl-CoA dehydratase"/>
    <property type="match status" value="1"/>
</dbReference>
<sequence>MPYETIVVNQADRVATVTFNRPPMNPISNKMIEEFSRALDAIEQDPEVRALILTGAGEKAFCAGADVTEFGQAFGEGSVKDLVMTRHRLFTRLERFPKPVIAAINGYALGGGCELAMSCHLRLMADTATIGQPEINLGIIPGYGGTQRLPRLVGRTRAYEMLFLGDRISAERALDIGLINKVCPAASLMDEARQLALRLAKQAPVAVKLIIDSVNRGLEVPVEQGLEIEAENMAAVSATEDAMEGVMAFMQKRPPDFKGR</sequence>
<dbReference type="InterPro" id="IPR029045">
    <property type="entry name" value="ClpP/crotonase-like_dom_sf"/>
</dbReference>
<comment type="similarity">
    <text evidence="1 3">Belongs to the enoyl-CoA hydratase/isomerase family.</text>
</comment>
<dbReference type="GO" id="GO:0016836">
    <property type="term" value="F:hydro-lyase activity"/>
    <property type="evidence" value="ECO:0007669"/>
    <property type="project" value="UniProtKB-ARBA"/>
</dbReference>
<organism evidence="4 5">
    <name type="scientific">Candidatus Abyssobacteria bacterium SURF_17</name>
    <dbReference type="NCBI Taxonomy" id="2093361"/>
    <lineage>
        <taxon>Bacteria</taxon>
        <taxon>Pseudomonadati</taxon>
        <taxon>Candidatus Hydrogenedentota</taxon>
        <taxon>Candidatus Abyssobacteria</taxon>
    </lineage>
</organism>
<dbReference type="PANTHER" id="PTHR11941">
    <property type="entry name" value="ENOYL-COA HYDRATASE-RELATED"/>
    <property type="match status" value="1"/>
</dbReference>
<dbReference type="SUPFAM" id="SSF52096">
    <property type="entry name" value="ClpP/crotonase"/>
    <property type="match status" value="1"/>
</dbReference>
<evidence type="ECO:0000313" key="4">
    <source>
        <dbReference type="EMBL" id="RJP68045.1"/>
    </source>
</evidence>
<dbReference type="PROSITE" id="PS00166">
    <property type="entry name" value="ENOYL_COA_HYDRATASE"/>
    <property type="match status" value="1"/>
</dbReference>
<accession>A0A419EUR1</accession>
<dbReference type="Proteomes" id="UP000285961">
    <property type="component" value="Unassembled WGS sequence"/>
</dbReference>
<dbReference type="GO" id="GO:0006635">
    <property type="term" value="P:fatty acid beta-oxidation"/>
    <property type="evidence" value="ECO:0007669"/>
    <property type="project" value="TreeGrafter"/>
</dbReference>
<protein>
    <recommendedName>
        <fullName evidence="6">Enoyl-CoA hydratase</fullName>
    </recommendedName>
</protein>
<gene>
    <name evidence="4" type="ORF">C4532_13490</name>
</gene>
<dbReference type="AlphaFoldDB" id="A0A419EUR1"/>
<dbReference type="Gene3D" id="1.10.12.10">
    <property type="entry name" value="Lyase 2-enoyl-coa Hydratase, Chain A, domain 2"/>
    <property type="match status" value="1"/>
</dbReference>